<protein>
    <submittedName>
        <fullName evidence="2">Uncharacterized protein</fullName>
    </submittedName>
</protein>
<gene>
    <name evidence="2" type="ORF">J0H12_03745</name>
</gene>
<evidence type="ECO:0000313" key="3">
    <source>
        <dbReference type="Proteomes" id="UP000664414"/>
    </source>
</evidence>
<keyword evidence="1" id="KW-1133">Transmembrane helix</keyword>
<dbReference type="EMBL" id="JAFKGL010000015">
    <property type="protein sequence ID" value="MBN9413018.1"/>
    <property type="molecule type" value="Genomic_DNA"/>
</dbReference>
<keyword evidence="1" id="KW-0472">Membrane</keyword>
<dbReference type="InterPro" id="IPR023214">
    <property type="entry name" value="HAD_sf"/>
</dbReference>
<organism evidence="2 3">
    <name type="scientific">Candidatus Paracaedimonas acanthamoebae</name>
    <dbReference type="NCBI Taxonomy" id="244581"/>
    <lineage>
        <taxon>Bacteria</taxon>
        <taxon>Pseudomonadati</taxon>
        <taxon>Pseudomonadota</taxon>
        <taxon>Alphaproteobacteria</taxon>
        <taxon>Holosporales</taxon>
        <taxon>Caedimonadaceae</taxon>
        <taxon>Candidatus Paracaedimonas</taxon>
    </lineage>
</organism>
<dbReference type="AlphaFoldDB" id="A0A8J7PM52"/>
<dbReference type="Gene3D" id="3.40.50.1000">
    <property type="entry name" value="HAD superfamily/HAD-like"/>
    <property type="match status" value="1"/>
</dbReference>
<dbReference type="InterPro" id="IPR036412">
    <property type="entry name" value="HAD-like_sf"/>
</dbReference>
<feature type="transmembrane region" description="Helical" evidence="1">
    <location>
        <begin position="277"/>
        <end position="309"/>
    </location>
</feature>
<proteinExistence type="predicted"/>
<reference evidence="2" key="1">
    <citation type="submission" date="2021-02" db="EMBL/GenBank/DDBJ databases">
        <title>Thiocyanate and organic carbon inputs drive convergent selection for specific autotrophic Afipia and Thiobacillus strains within complex microbiomes.</title>
        <authorList>
            <person name="Huddy R.J."/>
            <person name="Sachdeva R."/>
            <person name="Kadzinga F."/>
            <person name="Kantor R.S."/>
            <person name="Harrison S.T.L."/>
            <person name="Banfield J.F."/>
        </authorList>
    </citation>
    <scope>NUCLEOTIDE SEQUENCE</scope>
    <source>
        <strain evidence="2">SCN18_10_11_15_R4_P_38_20</strain>
    </source>
</reference>
<comment type="caution">
    <text evidence="2">The sequence shown here is derived from an EMBL/GenBank/DDBJ whole genome shotgun (WGS) entry which is preliminary data.</text>
</comment>
<accession>A0A8J7PM52</accession>
<sequence length="319" mass="37302">MTKERKLPLCIDLDGTLIRSDVTQESVLLFLRKYPWKILNIFIWLCKGRAFLKARLAAYVMIEPSLLPYNECFLEYIKDKAEKGHDLYLVTAADQKCAEIIHNYLGIFKEYLASDETNNLRAFAKAQALCLRFGSEKFIYAGNSRHDLPVWAKSAEIISVNTPQKILKNAENFHKKIHKFQDEPLKSKSILKDLGTYPWFRYYFFLYLLSMVGGYVFNKIKINHFDFYQYISFFIAISFSSIAAFLLGGLFNLEEIRRNPLTKETFLSTSRLTIVKVMYFIVIFTIIGFILEGFLSFFVFIFQFIMIAIKIKSKNRKIN</sequence>
<feature type="transmembrane region" description="Helical" evidence="1">
    <location>
        <begin position="230"/>
        <end position="251"/>
    </location>
</feature>
<evidence type="ECO:0000313" key="2">
    <source>
        <dbReference type="EMBL" id="MBN9413018.1"/>
    </source>
</evidence>
<dbReference type="Proteomes" id="UP000664414">
    <property type="component" value="Unassembled WGS sequence"/>
</dbReference>
<keyword evidence="1" id="KW-0812">Transmembrane</keyword>
<dbReference type="SUPFAM" id="SSF56784">
    <property type="entry name" value="HAD-like"/>
    <property type="match status" value="1"/>
</dbReference>
<name>A0A8J7PM52_9PROT</name>
<evidence type="ECO:0000256" key="1">
    <source>
        <dbReference type="SAM" id="Phobius"/>
    </source>
</evidence>
<feature type="transmembrane region" description="Helical" evidence="1">
    <location>
        <begin position="199"/>
        <end position="218"/>
    </location>
</feature>